<gene>
    <name evidence="3" type="ORF">IC620_05740</name>
</gene>
<name>A0A926NA74_9BACL</name>
<keyword evidence="1" id="KW-0732">Signal</keyword>
<dbReference type="GO" id="GO:0004222">
    <property type="term" value="F:metalloendopeptidase activity"/>
    <property type="evidence" value="ECO:0007669"/>
    <property type="project" value="TreeGrafter"/>
</dbReference>
<evidence type="ECO:0000313" key="3">
    <source>
        <dbReference type="EMBL" id="MBD1371860.1"/>
    </source>
</evidence>
<sequence>MRKWIWGLLLAGLIVLFLNDKVNLKPYFESHPVIEFRVPVKWSATYIQLGEKYEIPWWYLVAIDEVAHDYQGISTKTIERNARWLQTEMGNKQVNTTTLTSVLEQKYTKENVKKMMQIASSYRWEAASLSEDYEFPFRTEDISKISYNNSWGNPRSYGGKRQHEGTDMMAPAKTPIQSVSDGKVVRKGWDRLGGWRLLIQDEKHEQIYYYYAHLSSYAETLKEGDRVKSGQIIGYVGDSGYGPEGTTGQFPPHLHFGMYVSESKFAYGRAAVNPYVLLKTWEN</sequence>
<dbReference type="CDD" id="cd12797">
    <property type="entry name" value="M23_peptidase"/>
    <property type="match status" value="1"/>
</dbReference>
<proteinExistence type="predicted"/>
<dbReference type="Proteomes" id="UP000661691">
    <property type="component" value="Unassembled WGS sequence"/>
</dbReference>
<accession>A0A926NA74</accession>
<dbReference type="RefSeq" id="WP_191141729.1">
    <property type="nucleotide sequence ID" value="NZ_JACXAH010000005.1"/>
</dbReference>
<reference evidence="3" key="1">
    <citation type="submission" date="2020-09" db="EMBL/GenBank/DDBJ databases">
        <title>A novel bacterium of genus Hazenella, isolated from South China Sea.</title>
        <authorList>
            <person name="Huang H."/>
            <person name="Mo K."/>
            <person name="Hu Y."/>
        </authorList>
    </citation>
    <scope>NUCLEOTIDE SEQUENCE</scope>
    <source>
        <strain evidence="3">IB182357</strain>
    </source>
</reference>
<comment type="caution">
    <text evidence="3">The sequence shown here is derived from an EMBL/GenBank/DDBJ whole genome shotgun (WGS) entry which is preliminary data.</text>
</comment>
<keyword evidence="4" id="KW-1185">Reference proteome</keyword>
<dbReference type="PANTHER" id="PTHR21666:SF289">
    <property type="entry name" value="L-ALA--D-GLU ENDOPEPTIDASE"/>
    <property type="match status" value="1"/>
</dbReference>
<dbReference type="EMBL" id="JACXAH010000005">
    <property type="protein sequence ID" value="MBD1371860.1"/>
    <property type="molecule type" value="Genomic_DNA"/>
</dbReference>
<dbReference type="InterPro" id="IPR011055">
    <property type="entry name" value="Dup_hybrid_motif"/>
</dbReference>
<dbReference type="Gene3D" id="2.70.70.10">
    <property type="entry name" value="Glucose Permease (Domain IIA)"/>
    <property type="match status" value="1"/>
</dbReference>
<feature type="domain" description="M23ase beta-sheet core" evidence="2">
    <location>
        <begin position="162"/>
        <end position="263"/>
    </location>
</feature>
<evidence type="ECO:0000313" key="4">
    <source>
        <dbReference type="Proteomes" id="UP000661691"/>
    </source>
</evidence>
<protein>
    <submittedName>
        <fullName evidence="3">M23 family metallopeptidase</fullName>
    </submittedName>
</protein>
<dbReference type="PANTHER" id="PTHR21666">
    <property type="entry name" value="PEPTIDASE-RELATED"/>
    <property type="match status" value="1"/>
</dbReference>
<dbReference type="AlphaFoldDB" id="A0A926NA74"/>
<dbReference type="Pfam" id="PF01551">
    <property type="entry name" value="Peptidase_M23"/>
    <property type="match status" value="1"/>
</dbReference>
<evidence type="ECO:0000259" key="2">
    <source>
        <dbReference type="Pfam" id="PF01551"/>
    </source>
</evidence>
<organism evidence="3 4">
    <name type="scientific">Polycladospora coralii</name>
    <dbReference type="NCBI Taxonomy" id="2771432"/>
    <lineage>
        <taxon>Bacteria</taxon>
        <taxon>Bacillati</taxon>
        <taxon>Bacillota</taxon>
        <taxon>Bacilli</taxon>
        <taxon>Bacillales</taxon>
        <taxon>Thermoactinomycetaceae</taxon>
        <taxon>Polycladospora</taxon>
    </lineage>
</organism>
<dbReference type="InterPro" id="IPR016047">
    <property type="entry name" value="M23ase_b-sheet_dom"/>
</dbReference>
<dbReference type="InterPro" id="IPR050570">
    <property type="entry name" value="Cell_wall_metabolism_enzyme"/>
</dbReference>
<dbReference type="SUPFAM" id="SSF51261">
    <property type="entry name" value="Duplicated hybrid motif"/>
    <property type="match status" value="1"/>
</dbReference>
<evidence type="ECO:0000256" key="1">
    <source>
        <dbReference type="ARBA" id="ARBA00022729"/>
    </source>
</evidence>